<dbReference type="Gene3D" id="3.40.50.720">
    <property type="entry name" value="NAD(P)-binding Rossmann-like Domain"/>
    <property type="match status" value="1"/>
</dbReference>
<feature type="domain" description="Gfo/Idh/MocA-like oxidoreductase N-terminal" evidence="2">
    <location>
        <begin position="4"/>
        <end position="118"/>
    </location>
</feature>
<keyword evidence="1" id="KW-0560">Oxidoreductase</keyword>
<dbReference type="RefSeq" id="WP_188532854.1">
    <property type="nucleotide sequence ID" value="NZ_BMGR01000015.1"/>
</dbReference>
<accession>A0A917LG09</accession>
<evidence type="ECO:0000259" key="2">
    <source>
        <dbReference type="Pfam" id="PF01408"/>
    </source>
</evidence>
<dbReference type="Proteomes" id="UP000644756">
    <property type="component" value="Unassembled WGS sequence"/>
</dbReference>
<gene>
    <name evidence="4" type="ORF">GCM10010916_40120</name>
</gene>
<reference evidence="4" key="2">
    <citation type="submission" date="2020-09" db="EMBL/GenBank/DDBJ databases">
        <authorList>
            <person name="Sun Q."/>
            <person name="Zhou Y."/>
        </authorList>
    </citation>
    <scope>NUCLEOTIDE SEQUENCE</scope>
    <source>
        <strain evidence="4">CGMCC 1.12987</strain>
    </source>
</reference>
<dbReference type="InterPro" id="IPR000683">
    <property type="entry name" value="Gfo/Idh/MocA-like_OxRdtase_N"/>
</dbReference>
<protein>
    <submittedName>
        <fullName evidence="4">Dehydrogenase</fullName>
    </submittedName>
</protein>
<dbReference type="GO" id="GO:0000166">
    <property type="term" value="F:nucleotide binding"/>
    <property type="evidence" value="ECO:0007669"/>
    <property type="project" value="InterPro"/>
</dbReference>
<sequence length="388" mass="42868">MDRLKVGIIGTGFSAQAQMEAIKRLHNAEITAIAASSMEKAEQMAKACGIPAWYDDAYALINDPEVEVIHNCTPNYLHFPLNKAALLAGKHLLSEKPLALNSKESAELAELAKHAKGVSGVCFNYRHYPLVAHLKEAISTEEYGKSFLVSGGYCQDWLLYNTDCNWRMQTEQNGVSRAIADIGSHWCDLLQYITGQNIVELCADLQTVHPVRYQTKRLADGKKAVEPVSVSTEDFGSVLVRFDGGLRGAFTVSQVSAGRKNRLHFEIAAEKACLAWDQEEPNRLWVGRRDEQNGELVRDAALLSPFAGLLTHYPGGHQEGWPDALKNLIQQFYDAVIRKKAGTVNAEASHVASFEQGHRIMQVVDAIMESSRTGRWVSIPAFATAQQS</sequence>
<evidence type="ECO:0000259" key="3">
    <source>
        <dbReference type="Pfam" id="PF22725"/>
    </source>
</evidence>
<dbReference type="AlphaFoldDB" id="A0A917LG09"/>
<dbReference type="InterPro" id="IPR036291">
    <property type="entry name" value="NAD(P)-bd_dom_sf"/>
</dbReference>
<dbReference type="GO" id="GO:0016491">
    <property type="term" value="F:oxidoreductase activity"/>
    <property type="evidence" value="ECO:0007669"/>
    <property type="project" value="UniProtKB-KW"/>
</dbReference>
<organism evidence="4 5">
    <name type="scientific">Paenibacillus abyssi</name>
    <dbReference type="NCBI Taxonomy" id="1340531"/>
    <lineage>
        <taxon>Bacteria</taxon>
        <taxon>Bacillati</taxon>
        <taxon>Bacillota</taxon>
        <taxon>Bacilli</taxon>
        <taxon>Bacillales</taxon>
        <taxon>Paenibacillaceae</taxon>
        <taxon>Paenibacillus</taxon>
    </lineage>
</organism>
<dbReference type="SUPFAM" id="SSF55347">
    <property type="entry name" value="Glyceraldehyde-3-phosphate dehydrogenase-like, C-terminal domain"/>
    <property type="match status" value="1"/>
</dbReference>
<dbReference type="EMBL" id="BMGR01000015">
    <property type="protein sequence ID" value="GGG19274.1"/>
    <property type="molecule type" value="Genomic_DNA"/>
</dbReference>
<dbReference type="PANTHER" id="PTHR43818">
    <property type="entry name" value="BCDNA.GH03377"/>
    <property type="match status" value="1"/>
</dbReference>
<comment type="caution">
    <text evidence="4">The sequence shown here is derived from an EMBL/GenBank/DDBJ whole genome shotgun (WGS) entry which is preliminary data.</text>
</comment>
<dbReference type="InterPro" id="IPR050463">
    <property type="entry name" value="Gfo/Idh/MocA_oxidrdct_glycsds"/>
</dbReference>
<name>A0A917LG09_9BACL</name>
<dbReference type="Pfam" id="PF01408">
    <property type="entry name" value="GFO_IDH_MocA"/>
    <property type="match status" value="1"/>
</dbReference>
<reference evidence="4" key="1">
    <citation type="journal article" date="2014" name="Int. J. Syst. Evol. Microbiol.">
        <title>Complete genome sequence of Corynebacterium casei LMG S-19264T (=DSM 44701T), isolated from a smear-ripened cheese.</title>
        <authorList>
            <consortium name="US DOE Joint Genome Institute (JGI-PGF)"/>
            <person name="Walter F."/>
            <person name="Albersmeier A."/>
            <person name="Kalinowski J."/>
            <person name="Ruckert C."/>
        </authorList>
    </citation>
    <scope>NUCLEOTIDE SEQUENCE</scope>
    <source>
        <strain evidence="4">CGMCC 1.12987</strain>
    </source>
</reference>
<keyword evidence="5" id="KW-1185">Reference proteome</keyword>
<dbReference type="Gene3D" id="3.30.360.10">
    <property type="entry name" value="Dihydrodipicolinate Reductase, domain 2"/>
    <property type="match status" value="1"/>
</dbReference>
<evidence type="ECO:0000313" key="4">
    <source>
        <dbReference type="EMBL" id="GGG19274.1"/>
    </source>
</evidence>
<evidence type="ECO:0000313" key="5">
    <source>
        <dbReference type="Proteomes" id="UP000644756"/>
    </source>
</evidence>
<dbReference type="InterPro" id="IPR055170">
    <property type="entry name" value="GFO_IDH_MocA-like_dom"/>
</dbReference>
<dbReference type="SUPFAM" id="SSF51735">
    <property type="entry name" value="NAD(P)-binding Rossmann-fold domains"/>
    <property type="match status" value="1"/>
</dbReference>
<dbReference type="PANTHER" id="PTHR43818:SF11">
    <property type="entry name" value="BCDNA.GH03377"/>
    <property type="match status" value="1"/>
</dbReference>
<dbReference type="Pfam" id="PF22725">
    <property type="entry name" value="GFO_IDH_MocA_C3"/>
    <property type="match status" value="1"/>
</dbReference>
<evidence type="ECO:0000256" key="1">
    <source>
        <dbReference type="ARBA" id="ARBA00023002"/>
    </source>
</evidence>
<feature type="domain" description="GFO/IDH/MocA-like oxidoreductase" evidence="3">
    <location>
        <begin position="132"/>
        <end position="273"/>
    </location>
</feature>
<proteinExistence type="predicted"/>